<comment type="caution">
    <text evidence="1">The sequence shown here is derived from an EMBL/GenBank/DDBJ whole genome shotgun (WGS) entry which is preliminary data.</text>
</comment>
<dbReference type="InterPro" id="IPR009016">
    <property type="entry name" value="Fe_hydrogenase"/>
</dbReference>
<evidence type="ECO:0000313" key="2">
    <source>
        <dbReference type="Proteomes" id="UP000527355"/>
    </source>
</evidence>
<accession>A0A7J7YEC1</accession>
<gene>
    <name evidence="1" type="ORF">mMyoMyo1_013676</name>
</gene>
<dbReference type="InterPro" id="IPR050340">
    <property type="entry name" value="Cytosolic_Fe-S_CAF"/>
</dbReference>
<dbReference type="Gene3D" id="3.40.950.10">
    <property type="entry name" value="Fe-only Hydrogenase (Larger Subunit), Chain L, domain 3"/>
    <property type="match status" value="1"/>
</dbReference>
<keyword evidence="2" id="KW-1185">Reference proteome</keyword>
<evidence type="ECO:0000313" key="1">
    <source>
        <dbReference type="EMBL" id="KAF6360367.1"/>
    </source>
</evidence>
<organism evidence="1 2">
    <name type="scientific">Myotis myotis</name>
    <name type="common">Greater mouse-eared bat</name>
    <name type="synonym">Vespertilio myotis</name>
    <dbReference type="NCBI Taxonomy" id="51298"/>
    <lineage>
        <taxon>Eukaryota</taxon>
        <taxon>Metazoa</taxon>
        <taxon>Chordata</taxon>
        <taxon>Craniata</taxon>
        <taxon>Vertebrata</taxon>
        <taxon>Euteleostomi</taxon>
        <taxon>Mammalia</taxon>
        <taxon>Eutheria</taxon>
        <taxon>Laurasiatheria</taxon>
        <taxon>Chiroptera</taxon>
        <taxon>Yangochiroptera</taxon>
        <taxon>Vespertilionidae</taxon>
        <taxon>Myotis</taxon>
    </lineage>
</organism>
<dbReference type="AlphaFoldDB" id="A0A7J7YEC1"/>
<dbReference type="Proteomes" id="UP000527355">
    <property type="component" value="Unassembled WGS sequence"/>
</dbReference>
<dbReference type="PANTHER" id="PTHR11615">
    <property type="entry name" value="NITRATE, FORMATE, IRON DEHYDROGENASE"/>
    <property type="match status" value="1"/>
</dbReference>
<dbReference type="EMBL" id="JABWUV010000004">
    <property type="protein sequence ID" value="KAF6360367.1"/>
    <property type="molecule type" value="Genomic_DNA"/>
</dbReference>
<dbReference type="SUPFAM" id="SSF53920">
    <property type="entry name" value="Fe-only hydrogenase"/>
    <property type="match status" value="1"/>
</dbReference>
<name>A0A7J7YEC1_MYOMY</name>
<protein>
    <submittedName>
        <fullName evidence="1">Uncharacterized protein</fullName>
    </submittedName>
</protein>
<reference evidence="1 2" key="1">
    <citation type="journal article" date="2020" name="Nature">
        <title>Six reference-quality genomes reveal evolution of bat adaptations.</title>
        <authorList>
            <person name="Jebb D."/>
            <person name="Huang Z."/>
            <person name="Pippel M."/>
            <person name="Hughes G.M."/>
            <person name="Lavrichenko K."/>
            <person name="Devanna P."/>
            <person name="Winkler S."/>
            <person name="Jermiin L.S."/>
            <person name="Skirmuntt E.C."/>
            <person name="Katzourakis A."/>
            <person name="Burkitt-Gray L."/>
            <person name="Ray D.A."/>
            <person name="Sullivan K.A.M."/>
            <person name="Roscito J.G."/>
            <person name="Kirilenko B.M."/>
            <person name="Davalos L.M."/>
            <person name="Corthals A.P."/>
            <person name="Power M.L."/>
            <person name="Jones G."/>
            <person name="Ransome R.D."/>
            <person name="Dechmann D.K.N."/>
            <person name="Locatelli A.G."/>
            <person name="Puechmaille S.J."/>
            <person name="Fedrigo O."/>
            <person name="Jarvis E.D."/>
            <person name="Hiller M."/>
            <person name="Vernes S.C."/>
            <person name="Myers E.W."/>
            <person name="Teeling E.C."/>
        </authorList>
    </citation>
    <scope>NUCLEOTIDE SEQUENCE [LARGE SCALE GENOMIC DNA]</scope>
    <source>
        <strain evidence="1">MMyoMyo1</strain>
        <tissue evidence="1">Flight muscle</tissue>
    </source>
</reference>
<dbReference type="VEuPathDB" id="HostDB:GeneID_118653107"/>
<sequence>MKVAADFSILESQKEFVCQYCQHHEEEPRLPMLTSACLAWDRYAEHVLGHPITPTSARPKDVPIALYSSQGEIVQVMEQSDLTSNDAAVDTLFGDKKGKEMRLHESASSDGYLAHILRHMAKDLFNEDVGVLTYGTLRNKDFQEVTLQRDEEVLLCFEAAYGFETSRSGLEAVEGQVPLPLCGDPTTS</sequence>
<proteinExistence type="predicted"/>